<sequence length="455" mass="50366">MPLGPFDRRNKRSRCTSCAASHTKKRGTLCVFSAQQSPEHAAAIVLSKGKHFTAHTFAATTVARPESPLADMTACYIYHFDMFIKRNSFAGGEPSFLTDVQSLSKVASASEKLKSSHLFSAMLALGAMQTHVLGISDNRKNLQFALSSYAQSIGSLRRAVSDTSPTSRARVLWSTFFLGLFELMQDASGQRWLQHMVFGTSQALVASGPSACVSGPNRTFFIQARTFEVCRSIIFNQPSFLATPEWMALTGSLSNASSSRHGSNLDNLLQLIVLCSALRSHTAHFIDVFSRSAEPDCFLSTALDLAMQGFEIREELEKWNSISSASPETGQEVILARTYYSATSIYLSGNYDYDLQHWQAVNVAVPILQPEQIVRHFDAIIRFTTKALKCSDLSPLLFLFPLRVAGARARQTPQRRAVMELLCDVRKQFIVADAMITELEVLWASNHTLPQVITE</sequence>
<dbReference type="InterPro" id="IPR053178">
    <property type="entry name" value="Osmoadaptation_assoc"/>
</dbReference>
<dbReference type="PANTHER" id="PTHR38111:SF2">
    <property type="entry name" value="FINGER DOMAIN PROTEIN, PUTATIVE (AFU_ORTHOLOGUE AFUA_1G01560)-RELATED"/>
    <property type="match status" value="1"/>
</dbReference>
<reference evidence="1 2" key="1">
    <citation type="submission" date="2016-11" db="EMBL/GenBank/DDBJ databases">
        <title>Draft Genome Assembly of Colletotrichum chlorophyti a pathogen of herbaceous plants.</title>
        <authorList>
            <person name="Gan P."/>
            <person name="Narusaka M."/>
            <person name="Tsushima A."/>
            <person name="Narusaka Y."/>
            <person name="Takano Y."/>
            <person name="Shirasu K."/>
        </authorList>
    </citation>
    <scope>NUCLEOTIDE SEQUENCE [LARGE SCALE GENOMIC DNA]</scope>
    <source>
        <strain evidence="1 2">NTL11</strain>
    </source>
</reference>
<gene>
    <name evidence="1" type="ORF">CCHL11_03852</name>
</gene>
<name>A0A1Q8RQR3_9PEZI</name>
<accession>A0A1Q8RQR3</accession>
<organism evidence="1 2">
    <name type="scientific">Colletotrichum chlorophyti</name>
    <dbReference type="NCBI Taxonomy" id="708187"/>
    <lineage>
        <taxon>Eukaryota</taxon>
        <taxon>Fungi</taxon>
        <taxon>Dikarya</taxon>
        <taxon>Ascomycota</taxon>
        <taxon>Pezizomycotina</taxon>
        <taxon>Sordariomycetes</taxon>
        <taxon>Hypocreomycetidae</taxon>
        <taxon>Glomerellales</taxon>
        <taxon>Glomerellaceae</taxon>
        <taxon>Colletotrichum</taxon>
    </lineage>
</organism>
<dbReference type="Proteomes" id="UP000186583">
    <property type="component" value="Unassembled WGS sequence"/>
</dbReference>
<evidence type="ECO:0000313" key="2">
    <source>
        <dbReference type="Proteomes" id="UP000186583"/>
    </source>
</evidence>
<comment type="caution">
    <text evidence="1">The sequence shown here is derived from an EMBL/GenBank/DDBJ whole genome shotgun (WGS) entry which is preliminary data.</text>
</comment>
<dbReference type="AlphaFoldDB" id="A0A1Q8RQR3"/>
<proteinExistence type="predicted"/>
<dbReference type="OrthoDB" id="194358at2759"/>
<keyword evidence="2" id="KW-1185">Reference proteome</keyword>
<protein>
    <submittedName>
        <fullName evidence="1">Uncharacterized protein</fullName>
    </submittedName>
</protein>
<dbReference type="PANTHER" id="PTHR38111">
    <property type="entry name" value="ZN(2)-C6 FUNGAL-TYPE DOMAIN-CONTAINING PROTEIN-RELATED"/>
    <property type="match status" value="1"/>
</dbReference>
<evidence type="ECO:0000313" key="1">
    <source>
        <dbReference type="EMBL" id="OLN86677.1"/>
    </source>
</evidence>
<dbReference type="EMBL" id="MPGH01000111">
    <property type="protein sequence ID" value="OLN86677.1"/>
    <property type="molecule type" value="Genomic_DNA"/>
</dbReference>